<dbReference type="SUPFAM" id="SSF56672">
    <property type="entry name" value="DNA/RNA polymerases"/>
    <property type="match status" value="1"/>
</dbReference>
<organism evidence="1 2">
    <name type="scientific">Porites lobata</name>
    <dbReference type="NCBI Taxonomy" id="104759"/>
    <lineage>
        <taxon>Eukaryota</taxon>
        <taxon>Metazoa</taxon>
        <taxon>Cnidaria</taxon>
        <taxon>Anthozoa</taxon>
        <taxon>Hexacorallia</taxon>
        <taxon>Scleractinia</taxon>
        <taxon>Fungiina</taxon>
        <taxon>Poritidae</taxon>
        <taxon>Porites</taxon>
    </lineage>
</organism>
<keyword evidence="2" id="KW-1185">Reference proteome</keyword>
<name>A0ABN8Q950_9CNID</name>
<evidence type="ECO:0000313" key="1">
    <source>
        <dbReference type="EMBL" id="CAH3157591.1"/>
    </source>
</evidence>
<proteinExistence type="predicted"/>
<evidence type="ECO:0000313" key="2">
    <source>
        <dbReference type="Proteomes" id="UP001159405"/>
    </source>
</evidence>
<gene>
    <name evidence="1" type="ORF">PLOB_00002288</name>
</gene>
<evidence type="ECO:0008006" key="3">
    <source>
        <dbReference type="Google" id="ProtNLM"/>
    </source>
</evidence>
<reference evidence="1 2" key="1">
    <citation type="submission" date="2022-05" db="EMBL/GenBank/DDBJ databases">
        <authorList>
            <consortium name="Genoscope - CEA"/>
            <person name="William W."/>
        </authorList>
    </citation>
    <scope>NUCLEOTIDE SEQUENCE [LARGE SCALE GENOMIC DNA]</scope>
</reference>
<dbReference type="PANTHER" id="PTHR31511:SF12">
    <property type="entry name" value="RHO TERMINATION FACTOR N-TERMINAL DOMAIN-CONTAINING PROTEIN"/>
    <property type="match status" value="1"/>
</dbReference>
<protein>
    <recommendedName>
        <fullName evidence="3">DNA-directed DNA polymerase</fullName>
    </recommendedName>
</protein>
<feature type="non-terminal residue" evidence="1">
    <location>
        <position position="1"/>
    </location>
</feature>
<sequence>VGASLDTLTSNLIEFPHLKEHFSKVWSFKNSDDMKLLCQKGVYPYSYMNSFSKFAEKSLPTRGGFKNDLSGDDLPEEKYEVAQRVWKTTGCKSMGDYHDLYLYHDIFLLADVFDVFEFRHVALKNYDLDPAHYYTVPGLAWDAALKYTKVKQAMTQALLVGEFKRVPERRLSSLNVMAIADDAGYILEVDLEYPAALHDHHSDYPLAPEKIEIMHEMFEVFVNDEEKQEYFVGLEAKRTSVKLDKPIYTGFTVFELSKLHMYDFHYNHIMKKYGPEKAKLLFTDTDSLTYHIKTDDLYQDTKQD</sequence>
<dbReference type="PANTHER" id="PTHR31511">
    <property type="entry name" value="PROTEIN CBG23764"/>
    <property type="match status" value="1"/>
</dbReference>
<comment type="caution">
    <text evidence="1">The sequence shown here is derived from an EMBL/GenBank/DDBJ whole genome shotgun (WGS) entry which is preliminary data.</text>
</comment>
<dbReference type="InterPro" id="IPR043502">
    <property type="entry name" value="DNA/RNA_pol_sf"/>
</dbReference>
<feature type="non-terminal residue" evidence="1">
    <location>
        <position position="304"/>
    </location>
</feature>
<accession>A0ABN8Q950</accession>
<dbReference type="EMBL" id="CALNXK010000108">
    <property type="protein sequence ID" value="CAH3157591.1"/>
    <property type="molecule type" value="Genomic_DNA"/>
</dbReference>
<dbReference type="Proteomes" id="UP001159405">
    <property type="component" value="Unassembled WGS sequence"/>
</dbReference>